<organism evidence="1 2">
    <name type="scientific">Sorangium cellulosum</name>
    <name type="common">Polyangium cellulosum</name>
    <dbReference type="NCBI Taxonomy" id="56"/>
    <lineage>
        <taxon>Bacteria</taxon>
        <taxon>Pseudomonadati</taxon>
        <taxon>Myxococcota</taxon>
        <taxon>Polyangia</taxon>
        <taxon>Polyangiales</taxon>
        <taxon>Polyangiaceae</taxon>
        <taxon>Sorangium</taxon>
    </lineage>
</organism>
<proteinExistence type="predicted"/>
<dbReference type="OrthoDB" id="5505229at2"/>
<gene>
    <name evidence="1" type="ORF">SOCEGT47_032490</name>
</gene>
<dbReference type="Proteomes" id="UP000295781">
    <property type="component" value="Chromosome"/>
</dbReference>
<dbReference type="EMBL" id="CP012670">
    <property type="protein sequence ID" value="AUX22742.1"/>
    <property type="molecule type" value="Genomic_DNA"/>
</dbReference>
<evidence type="ECO:0000313" key="2">
    <source>
        <dbReference type="Proteomes" id="UP000295781"/>
    </source>
</evidence>
<dbReference type="AlphaFoldDB" id="A0A4V0NDI0"/>
<evidence type="ECO:0000313" key="1">
    <source>
        <dbReference type="EMBL" id="AUX22742.1"/>
    </source>
</evidence>
<accession>A0A4V0NDI0</accession>
<name>A0A4V0NDI0_SORCE</name>
<reference evidence="1 2" key="1">
    <citation type="submission" date="2015-09" db="EMBL/GenBank/DDBJ databases">
        <title>Sorangium comparison.</title>
        <authorList>
            <person name="Zaburannyi N."/>
            <person name="Bunk B."/>
            <person name="Overmann J."/>
            <person name="Mueller R."/>
        </authorList>
    </citation>
    <scope>NUCLEOTIDE SEQUENCE [LARGE SCALE GENOMIC DNA]</scope>
    <source>
        <strain evidence="1 2">So ceGT47</strain>
    </source>
</reference>
<dbReference type="RefSeq" id="WP_129347853.1">
    <property type="nucleotide sequence ID" value="NZ_CP012670.1"/>
</dbReference>
<sequence>MPTTAAFAPFLGDPRIVGEGNLVKGTLISSRAQAMRQSYGARVVADLSRKLSPQAARHLTDPPLHSSWNDLAPLIEIDCALLNGLFGGRLERMRHFGAEVARNDLTTVYKTVSGSPSLLVKRIRLVYKMYFKYGDMSVTTVSDVSGTVTLSGGGLPFYMCSQGISGWIEAGLQLSGSRRIAVDHTACRHHGAPRCTWSIGWG</sequence>
<protein>
    <recommendedName>
        <fullName evidence="3">4-vinyl reductase 4VR domain-containing protein</fullName>
    </recommendedName>
</protein>
<evidence type="ECO:0008006" key="3">
    <source>
        <dbReference type="Google" id="ProtNLM"/>
    </source>
</evidence>